<dbReference type="RefSeq" id="WP_144250696.1">
    <property type="nucleotide sequence ID" value="NZ_VLPK01000007.1"/>
</dbReference>
<sequence length="368" mass="40828">MEKRRKNYRTWIKGLKLRYLVIALLIIAVIVVRLALPGIVKNYVNKKLNELPGYTGHVEDIDIHLLRGSYVIQGLLLRKKTDPAPYPFLQIGRANLALEWGAIFKGRLVGVVALDRPVINILTTEEIAREPSKESWTKTVKALMPMTINRLTITNGRFDYRDLNKQPNTDLHIEKMQLTALNLANVQKASDPLPSQVNFTGISIGNGNLKLDAKVNVLKTIPDFEAGMQLTGANLLSLNVFFEANAKMDIERGGIDIFSKMSLKDGEMSGYIKPFIKDLKVLDVKKDIKKKGGVLRVVKKAVVGLFAKVVTNPKTKKIATVVPIKGNIKDPKTSGWASFVGILRNAFVHAFHESLSSELTAQKPAGAQ</sequence>
<feature type="transmembrane region" description="Helical" evidence="1">
    <location>
        <begin position="20"/>
        <end position="40"/>
    </location>
</feature>
<keyword evidence="1" id="KW-1133">Transmembrane helix</keyword>
<keyword evidence="1" id="KW-0472">Membrane</keyword>
<organism evidence="2 3">
    <name type="scientific">Mucilaginibacter corticis</name>
    <dbReference type="NCBI Taxonomy" id="2597670"/>
    <lineage>
        <taxon>Bacteria</taxon>
        <taxon>Pseudomonadati</taxon>
        <taxon>Bacteroidota</taxon>
        <taxon>Sphingobacteriia</taxon>
        <taxon>Sphingobacteriales</taxon>
        <taxon>Sphingobacteriaceae</taxon>
        <taxon>Mucilaginibacter</taxon>
    </lineage>
</organism>
<proteinExistence type="predicted"/>
<evidence type="ECO:0000256" key="1">
    <source>
        <dbReference type="SAM" id="Phobius"/>
    </source>
</evidence>
<evidence type="ECO:0000313" key="3">
    <source>
        <dbReference type="Proteomes" id="UP000318733"/>
    </source>
</evidence>
<dbReference type="InterPro" id="IPR008023">
    <property type="entry name" value="DUF748"/>
</dbReference>
<name>A0A556M9B9_9SPHI</name>
<accession>A0A556M9B9</accession>
<evidence type="ECO:0000313" key="2">
    <source>
        <dbReference type="EMBL" id="TSJ36405.1"/>
    </source>
</evidence>
<protein>
    <submittedName>
        <fullName evidence="2">DUF748 domain-containing protein</fullName>
    </submittedName>
</protein>
<keyword evidence="3" id="KW-1185">Reference proteome</keyword>
<dbReference type="OrthoDB" id="9771783at2"/>
<dbReference type="EMBL" id="VLPK01000007">
    <property type="protein sequence ID" value="TSJ36405.1"/>
    <property type="molecule type" value="Genomic_DNA"/>
</dbReference>
<dbReference type="Pfam" id="PF05359">
    <property type="entry name" value="DUF748"/>
    <property type="match status" value="1"/>
</dbReference>
<dbReference type="AlphaFoldDB" id="A0A556M9B9"/>
<comment type="caution">
    <text evidence="2">The sequence shown here is derived from an EMBL/GenBank/DDBJ whole genome shotgun (WGS) entry which is preliminary data.</text>
</comment>
<gene>
    <name evidence="2" type="ORF">FO440_23170</name>
</gene>
<dbReference type="Proteomes" id="UP000318733">
    <property type="component" value="Unassembled WGS sequence"/>
</dbReference>
<keyword evidence="1" id="KW-0812">Transmembrane</keyword>
<reference evidence="2 3" key="1">
    <citation type="submission" date="2019-07" db="EMBL/GenBank/DDBJ databases">
        <authorList>
            <person name="Huq M.A."/>
        </authorList>
    </citation>
    <scope>NUCLEOTIDE SEQUENCE [LARGE SCALE GENOMIC DNA]</scope>
    <source>
        <strain evidence="2 3">MAH-19</strain>
    </source>
</reference>